<dbReference type="GO" id="GO:0006352">
    <property type="term" value="P:DNA-templated transcription initiation"/>
    <property type="evidence" value="ECO:0007669"/>
    <property type="project" value="InterPro"/>
</dbReference>
<evidence type="ECO:0000256" key="2">
    <source>
        <dbReference type="ARBA" id="ARBA00023015"/>
    </source>
</evidence>
<dbReference type="Gene3D" id="1.10.10.10">
    <property type="entry name" value="Winged helix-like DNA-binding domain superfamily/Winged helix DNA-binding domain"/>
    <property type="match status" value="1"/>
</dbReference>
<dbReference type="CDD" id="cd06171">
    <property type="entry name" value="Sigma70_r4"/>
    <property type="match status" value="1"/>
</dbReference>
<gene>
    <name evidence="8" type="ORF">BDK92_1806</name>
</gene>
<evidence type="ECO:0000313" key="8">
    <source>
        <dbReference type="EMBL" id="RKR87527.1"/>
    </source>
</evidence>
<dbReference type="InterPro" id="IPR013249">
    <property type="entry name" value="RNA_pol_sigma70_r4_t2"/>
</dbReference>
<dbReference type="GO" id="GO:0016987">
    <property type="term" value="F:sigma factor activity"/>
    <property type="evidence" value="ECO:0007669"/>
    <property type="project" value="UniProtKB-KW"/>
</dbReference>
<proteinExistence type="inferred from homology"/>
<organism evidence="8 9">
    <name type="scientific">Micromonospora pisi</name>
    <dbReference type="NCBI Taxonomy" id="589240"/>
    <lineage>
        <taxon>Bacteria</taxon>
        <taxon>Bacillati</taxon>
        <taxon>Actinomycetota</taxon>
        <taxon>Actinomycetes</taxon>
        <taxon>Micromonosporales</taxon>
        <taxon>Micromonosporaceae</taxon>
        <taxon>Micromonospora</taxon>
    </lineage>
</organism>
<dbReference type="InterPro" id="IPR013325">
    <property type="entry name" value="RNA_pol_sigma_r2"/>
</dbReference>
<dbReference type="InterPro" id="IPR007627">
    <property type="entry name" value="RNA_pol_sigma70_r2"/>
</dbReference>
<accession>A0A495JF54</accession>
<protein>
    <submittedName>
        <fullName evidence="8">RNA polymerase sigma-70 factor (ECF subfamily)</fullName>
    </submittedName>
</protein>
<dbReference type="SUPFAM" id="SSF88946">
    <property type="entry name" value="Sigma2 domain of RNA polymerase sigma factors"/>
    <property type="match status" value="1"/>
</dbReference>
<evidence type="ECO:0000256" key="1">
    <source>
        <dbReference type="ARBA" id="ARBA00010641"/>
    </source>
</evidence>
<dbReference type="AlphaFoldDB" id="A0A495JF54"/>
<dbReference type="InterPro" id="IPR014284">
    <property type="entry name" value="RNA_pol_sigma-70_dom"/>
</dbReference>
<evidence type="ECO:0000259" key="6">
    <source>
        <dbReference type="Pfam" id="PF04542"/>
    </source>
</evidence>
<comment type="caution">
    <text evidence="8">The sequence shown here is derived from an EMBL/GenBank/DDBJ whole genome shotgun (WGS) entry which is preliminary data.</text>
</comment>
<name>A0A495JF54_9ACTN</name>
<keyword evidence="5" id="KW-0804">Transcription</keyword>
<comment type="similarity">
    <text evidence="1">Belongs to the sigma-70 factor family. ECF subfamily.</text>
</comment>
<keyword evidence="4" id="KW-0238">DNA-binding</keyword>
<dbReference type="EMBL" id="RBKT01000001">
    <property type="protein sequence ID" value="RKR87527.1"/>
    <property type="molecule type" value="Genomic_DNA"/>
</dbReference>
<keyword evidence="2" id="KW-0805">Transcription regulation</keyword>
<reference evidence="8 9" key="1">
    <citation type="submission" date="2018-10" db="EMBL/GenBank/DDBJ databases">
        <title>Sequencing the genomes of 1000 actinobacteria strains.</title>
        <authorList>
            <person name="Klenk H.-P."/>
        </authorList>
    </citation>
    <scope>NUCLEOTIDE SEQUENCE [LARGE SCALE GENOMIC DNA]</scope>
    <source>
        <strain evidence="8 9">DSM 45175</strain>
    </source>
</reference>
<sequence>MVGGTTKIAAGAVRAGGEWHRSLEEKSVGGNGSRDEAWHDALHRRFWPDVVRMLMRALGGNEGEAEDLAQQTFMTAWDRRSHVPDEPRAWLFATANNHLRNHRRWSRRHPLALIEMDVIEVVAGAAEGEESTVVCDRLDLGRVWGQLKPAEQEVLRLAYLDGLDTAEIAHVLGLWQATVRKRRSRALGKLRGWMLVGNADPVLTGTGRRDTGESSHG</sequence>
<dbReference type="Pfam" id="PF04542">
    <property type="entry name" value="Sigma70_r2"/>
    <property type="match status" value="1"/>
</dbReference>
<evidence type="ECO:0000256" key="4">
    <source>
        <dbReference type="ARBA" id="ARBA00023125"/>
    </source>
</evidence>
<dbReference type="Proteomes" id="UP000277671">
    <property type="component" value="Unassembled WGS sequence"/>
</dbReference>
<dbReference type="RefSeq" id="WP_121156290.1">
    <property type="nucleotide sequence ID" value="NZ_RBKT01000001.1"/>
</dbReference>
<dbReference type="SUPFAM" id="SSF88659">
    <property type="entry name" value="Sigma3 and sigma4 domains of RNA polymerase sigma factors"/>
    <property type="match status" value="1"/>
</dbReference>
<dbReference type="NCBIfam" id="TIGR02937">
    <property type="entry name" value="sigma70-ECF"/>
    <property type="match status" value="1"/>
</dbReference>
<evidence type="ECO:0000256" key="3">
    <source>
        <dbReference type="ARBA" id="ARBA00023082"/>
    </source>
</evidence>
<dbReference type="InterPro" id="IPR036388">
    <property type="entry name" value="WH-like_DNA-bd_sf"/>
</dbReference>
<feature type="domain" description="RNA polymerase sigma factor 70 region 4 type 2" evidence="7">
    <location>
        <begin position="144"/>
        <end position="190"/>
    </location>
</feature>
<dbReference type="PANTHER" id="PTHR43133:SF8">
    <property type="entry name" value="RNA POLYMERASE SIGMA FACTOR HI_1459-RELATED"/>
    <property type="match status" value="1"/>
</dbReference>
<dbReference type="InterPro" id="IPR013324">
    <property type="entry name" value="RNA_pol_sigma_r3/r4-like"/>
</dbReference>
<dbReference type="OrthoDB" id="3747638at2"/>
<evidence type="ECO:0000259" key="7">
    <source>
        <dbReference type="Pfam" id="PF08281"/>
    </source>
</evidence>
<feature type="domain" description="RNA polymerase sigma-70 region 2" evidence="6">
    <location>
        <begin position="45"/>
        <end position="107"/>
    </location>
</feature>
<dbReference type="InterPro" id="IPR039425">
    <property type="entry name" value="RNA_pol_sigma-70-like"/>
</dbReference>
<dbReference type="Pfam" id="PF08281">
    <property type="entry name" value="Sigma70_r4_2"/>
    <property type="match status" value="1"/>
</dbReference>
<dbReference type="GO" id="GO:0003677">
    <property type="term" value="F:DNA binding"/>
    <property type="evidence" value="ECO:0007669"/>
    <property type="project" value="UniProtKB-KW"/>
</dbReference>
<evidence type="ECO:0000313" key="9">
    <source>
        <dbReference type="Proteomes" id="UP000277671"/>
    </source>
</evidence>
<dbReference type="Gene3D" id="1.10.1740.10">
    <property type="match status" value="1"/>
</dbReference>
<keyword evidence="3" id="KW-0731">Sigma factor</keyword>
<dbReference type="PANTHER" id="PTHR43133">
    <property type="entry name" value="RNA POLYMERASE ECF-TYPE SIGMA FACTO"/>
    <property type="match status" value="1"/>
</dbReference>
<evidence type="ECO:0000256" key="5">
    <source>
        <dbReference type="ARBA" id="ARBA00023163"/>
    </source>
</evidence>
<keyword evidence="9" id="KW-1185">Reference proteome</keyword>